<proteinExistence type="predicted"/>
<evidence type="ECO:0000259" key="5">
    <source>
        <dbReference type="Pfam" id="PF00905"/>
    </source>
</evidence>
<evidence type="ECO:0000259" key="6">
    <source>
        <dbReference type="Pfam" id="PF03717"/>
    </source>
</evidence>
<evidence type="ECO:0000256" key="2">
    <source>
        <dbReference type="ARBA" id="ARBA00022645"/>
    </source>
</evidence>
<dbReference type="AlphaFoldDB" id="A0A7W9AIB3"/>
<evidence type="ECO:0000313" key="7">
    <source>
        <dbReference type="EMBL" id="MBB5686083.1"/>
    </source>
</evidence>
<evidence type="ECO:0000313" key="8">
    <source>
        <dbReference type="Proteomes" id="UP000549617"/>
    </source>
</evidence>
<dbReference type="EMBL" id="JACIJC010000003">
    <property type="protein sequence ID" value="MBB5686083.1"/>
    <property type="molecule type" value="Genomic_DNA"/>
</dbReference>
<dbReference type="RefSeq" id="WP_184018107.1">
    <property type="nucleotide sequence ID" value="NZ_JACIJC010000003.1"/>
</dbReference>
<dbReference type="Pfam" id="PF03717">
    <property type="entry name" value="PBP_dimer"/>
    <property type="match status" value="1"/>
</dbReference>
<dbReference type="Pfam" id="PF00905">
    <property type="entry name" value="Transpeptidase"/>
    <property type="match status" value="1"/>
</dbReference>
<dbReference type="InterPro" id="IPR036138">
    <property type="entry name" value="PBP_dimer_sf"/>
</dbReference>
<keyword evidence="4" id="KW-0812">Transmembrane</keyword>
<reference evidence="7 8" key="1">
    <citation type="submission" date="2020-08" db="EMBL/GenBank/DDBJ databases">
        <title>Genomic Encyclopedia of Type Strains, Phase IV (KMG-IV): sequencing the most valuable type-strain genomes for metagenomic binning, comparative biology and taxonomic classification.</title>
        <authorList>
            <person name="Goeker M."/>
        </authorList>
    </citation>
    <scope>NUCLEOTIDE SEQUENCE [LARGE SCALE GENOMIC DNA]</scope>
    <source>
        <strain evidence="7 8">DSM 25079</strain>
    </source>
</reference>
<keyword evidence="7" id="KW-0131">Cell cycle</keyword>
<dbReference type="GO" id="GO:0004180">
    <property type="term" value="F:carboxypeptidase activity"/>
    <property type="evidence" value="ECO:0007669"/>
    <property type="project" value="UniProtKB-KW"/>
</dbReference>
<keyword evidence="2" id="KW-0121">Carboxypeptidase</keyword>
<keyword evidence="2" id="KW-0645">Protease</keyword>
<keyword evidence="3 4" id="KW-0472">Membrane</keyword>
<dbReference type="Proteomes" id="UP000549617">
    <property type="component" value="Unassembled WGS sequence"/>
</dbReference>
<dbReference type="GO" id="GO:0008658">
    <property type="term" value="F:penicillin binding"/>
    <property type="evidence" value="ECO:0007669"/>
    <property type="project" value="InterPro"/>
</dbReference>
<dbReference type="InterPro" id="IPR012338">
    <property type="entry name" value="Beta-lactam/transpept-like"/>
</dbReference>
<dbReference type="InterPro" id="IPR001460">
    <property type="entry name" value="PCN-bd_Tpept"/>
</dbReference>
<evidence type="ECO:0000256" key="1">
    <source>
        <dbReference type="ARBA" id="ARBA00004370"/>
    </source>
</evidence>
<feature type="domain" description="Penicillin-binding protein transpeptidase" evidence="5">
    <location>
        <begin position="232"/>
        <end position="517"/>
    </location>
</feature>
<dbReference type="GO" id="GO:0005886">
    <property type="term" value="C:plasma membrane"/>
    <property type="evidence" value="ECO:0007669"/>
    <property type="project" value="TreeGrafter"/>
</dbReference>
<evidence type="ECO:0000256" key="4">
    <source>
        <dbReference type="SAM" id="Phobius"/>
    </source>
</evidence>
<accession>A0A7W9AIB3</accession>
<keyword evidence="4" id="KW-1133">Transmembrane helix</keyword>
<keyword evidence="8" id="KW-1185">Reference proteome</keyword>
<dbReference type="SUPFAM" id="SSF56519">
    <property type="entry name" value="Penicillin binding protein dimerisation domain"/>
    <property type="match status" value="1"/>
</dbReference>
<dbReference type="InterPro" id="IPR005311">
    <property type="entry name" value="PBP_dimer"/>
</dbReference>
<gene>
    <name evidence="7" type="ORF">FHS49_002099</name>
</gene>
<dbReference type="PANTHER" id="PTHR30627">
    <property type="entry name" value="PEPTIDOGLYCAN D,D-TRANSPEPTIDASE"/>
    <property type="match status" value="1"/>
</dbReference>
<keyword evidence="7" id="KW-0132">Cell division</keyword>
<feature type="transmembrane region" description="Helical" evidence="4">
    <location>
        <begin position="28"/>
        <end position="51"/>
    </location>
</feature>
<dbReference type="InterPro" id="IPR050515">
    <property type="entry name" value="Beta-lactam/transpept"/>
</dbReference>
<dbReference type="Gene3D" id="3.30.450.330">
    <property type="match status" value="1"/>
</dbReference>
<protein>
    <submittedName>
        <fullName evidence="7">Cell division protein FtsI (Penicillin-binding protein 3)</fullName>
    </submittedName>
</protein>
<sequence length="564" mass="60980">MTTLVARPHRVRHAGQRYQWLVTAHYRLMVMMLVFLGVGLLIGLRLSYLAVFGDEPRSRVAGTLVPLRGDIVDRNGVPLARTIDAWSIGVHPDRLLGKPEDLAPQLAALLPEHDAGWYLAVLRSGKSFTYLRRRALPELVAKINALGEPAMAFAREPERLYPQTTLAAHVLGYTDFDGHGVTGMERVLDDRLTDPAQRGTPVALSIDSRVQAAMESELFAAMTSQQAVGATGLVLDVATGEVIAMASMPVYNPNKVGQSPPEARRNNVTQSVYELGSTFKPITMAAAIDDGVVTSMAKRYDATAPVAIGRFRIKDDHPAGRWLNVPETLIQSSNIVTARIADEMGQARMEAVFRNLGFDKPPVIELREKGRTLWPRDWGRATTLTTAYGHGIAVTPLHLATAYAALVNGGTLRPATLYRVAPGKAAVGRRVFTESTSARMRQLLRLVVMQGTGKRAEAPGYRVGGKTGTAEKPQAGGYSKSVNVSTFAAVFPMDKPRYVVIAMLDAPKGSAESSGLTTAGYTAAPVVSRVIARTGPMLGVIPDANKEIDLSDLLPLIWKPKGHE</sequence>
<comment type="subcellular location">
    <subcellularLocation>
        <location evidence="1">Membrane</location>
    </subcellularLocation>
</comment>
<dbReference type="SUPFAM" id="SSF56601">
    <property type="entry name" value="beta-lactamase/transpeptidase-like"/>
    <property type="match status" value="1"/>
</dbReference>
<dbReference type="Gene3D" id="3.40.710.10">
    <property type="entry name" value="DD-peptidase/beta-lactamase superfamily"/>
    <property type="match status" value="1"/>
</dbReference>
<dbReference type="GO" id="GO:0071555">
    <property type="term" value="P:cell wall organization"/>
    <property type="evidence" value="ECO:0007669"/>
    <property type="project" value="TreeGrafter"/>
</dbReference>
<evidence type="ECO:0000256" key="3">
    <source>
        <dbReference type="ARBA" id="ARBA00023136"/>
    </source>
</evidence>
<name>A0A7W9AIB3_9SPHN</name>
<feature type="domain" description="Penicillin-binding protein dimerisation" evidence="6">
    <location>
        <begin position="65"/>
        <end position="174"/>
    </location>
</feature>
<keyword evidence="2" id="KW-0378">Hydrolase</keyword>
<comment type="caution">
    <text evidence="7">The sequence shown here is derived from an EMBL/GenBank/DDBJ whole genome shotgun (WGS) entry which is preliminary data.</text>
</comment>
<dbReference type="Gene3D" id="3.90.1310.10">
    <property type="entry name" value="Penicillin-binding protein 2a (Domain 2)"/>
    <property type="match status" value="1"/>
</dbReference>
<dbReference type="GO" id="GO:0051301">
    <property type="term" value="P:cell division"/>
    <property type="evidence" value="ECO:0007669"/>
    <property type="project" value="UniProtKB-KW"/>
</dbReference>
<organism evidence="7 8">
    <name type="scientific">Sphingobium boeckii</name>
    <dbReference type="NCBI Taxonomy" id="1082345"/>
    <lineage>
        <taxon>Bacteria</taxon>
        <taxon>Pseudomonadati</taxon>
        <taxon>Pseudomonadota</taxon>
        <taxon>Alphaproteobacteria</taxon>
        <taxon>Sphingomonadales</taxon>
        <taxon>Sphingomonadaceae</taxon>
        <taxon>Sphingobium</taxon>
    </lineage>
</organism>
<dbReference type="PANTHER" id="PTHR30627:SF1">
    <property type="entry name" value="PEPTIDOGLYCAN D,D-TRANSPEPTIDASE FTSI"/>
    <property type="match status" value="1"/>
</dbReference>